<dbReference type="InterPro" id="IPR001708">
    <property type="entry name" value="YidC/ALB3/OXA1/COX18"/>
</dbReference>
<keyword evidence="6 11" id="KW-1133">Transmembrane helix</keyword>
<dbReference type="RefSeq" id="WP_281845492.1">
    <property type="nucleotide sequence ID" value="NZ_BSCH01000014.1"/>
</dbReference>
<proteinExistence type="inferred from homology"/>
<feature type="transmembrane region" description="Helical" evidence="11">
    <location>
        <begin position="297"/>
        <end position="319"/>
    </location>
</feature>
<accession>A0A9W6FIF4</accession>
<feature type="domain" description="Membrane insertase YidC/Oxa/ALB C-terminal" evidence="12">
    <location>
        <begin position="42"/>
        <end position="333"/>
    </location>
</feature>
<evidence type="ECO:0000256" key="6">
    <source>
        <dbReference type="ARBA" id="ARBA00022989"/>
    </source>
</evidence>
<sequence length="429" mass="47966">MEGLLLTQSSAPIVGQISWLLGHLMNGIFSVLSNVFHIENIGLCIIIFTIIIYTLLLPLTYKQQKASKLTVVMNPELRRIQNKYKNKKDQASMMKMQEETKMVYEKYGTSMMGGCSQLLIQLPILWGLFYVIRNIPAYVDGIKEVYMPLVNQLLSTEGGQAAMEALGKTNAIAMDPSRYKFSQPNVMVDALYKFQESSWDTLADKLPDLESLIRSTQDSLTHLNSFLGINIAETPLNIFMNSIQTGAVIAAILALSIPIISGLTQYISMKVSPTAAPTENDSSDNSMVNSMNATMKIMPLFSVVMCFTFPSGIGLYWIASAVVRMIQQLAINKYLSRISIEELIEKNQKKAAKKREKKGTNAQKLSEMAQVHARSIEEPKQKKMTEKEREEALQRAAEKSKNAKSGSLAAKANLVRQYNESNHKDSQKK</sequence>
<protein>
    <recommendedName>
        <fullName evidence="12">Membrane insertase YidC/Oxa/ALB C-terminal domain-containing protein</fullName>
    </recommendedName>
</protein>
<evidence type="ECO:0000313" key="14">
    <source>
        <dbReference type="Proteomes" id="UP001145094"/>
    </source>
</evidence>
<keyword evidence="2" id="KW-0813">Transport</keyword>
<evidence type="ECO:0000259" key="12">
    <source>
        <dbReference type="Pfam" id="PF02096"/>
    </source>
</evidence>
<reference evidence="13" key="2">
    <citation type="submission" date="2022-11" db="EMBL/GenBank/DDBJ databases">
        <title>Draft genome sequence of Sellimonas catena strain 18CBH55.</title>
        <authorList>
            <person name="Hisatomi A."/>
            <person name="Ohkuma M."/>
            <person name="Sakamoto M."/>
        </authorList>
    </citation>
    <scope>NUCLEOTIDE SEQUENCE</scope>
    <source>
        <strain evidence="13">18CBH55</strain>
    </source>
</reference>
<comment type="similarity">
    <text evidence="9">Belongs to the OXA1/ALB3/YidC family.</text>
</comment>
<evidence type="ECO:0000256" key="1">
    <source>
        <dbReference type="ARBA" id="ARBA00004651"/>
    </source>
</evidence>
<feature type="transmembrane region" description="Helical" evidence="11">
    <location>
        <begin position="247"/>
        <end position="267"/>
    </location>
</feature>
<feature type="compositionally biased region" description="Basic and acidic residues" evidence="10">
    <location>
        <begin position="374"/>
        <end position="401"/>
    </location>
</feature>
<keyword evidence="8" id="KW-0143">Chaperone</keyword>
<keyword evidence="3" id="KW-1003">Cell membrane</keyword>
<dbReference type="GO" id="GO:0051205">
    <property type="term" value="P:protein insertion into membrane"/>
    <property type="evidence" value="ECO:0007669"/>
    <property type="project" value="TreeGrafter"/>
</dbReference>
<evidence type="ECO:0000256" key="5">
    <source>
        <dbReference type="ARBA" id="ARBA00022927"/>
    </source>
</evidence>
<evidence type="ECO:0000256" key="3">
    <source>
        <dbReference type="ARBA" id="ARBA00022475"/>
    </source>
</evidence>
<dbReference type="GO" id="GO:0015031">
    <property type="term" value="P:protein transport"/>
    <property type="evidence" value="ECO:0007669"/>
    <property type="project" value="UniProtKB-KW"/>
</dbReference>
<comment type="caution">
    <text evidence="13">The sequence shown here is derived from an EMBL/GenBank/DDBJ whole genome shotgun (WGS) entry which is preliminary data.</text>
</comment>
<feature type="region of interest" description="Disordered" evidence="10">
    <location>
        <begin position="351"/>
        <end position="429"/>
    </location>
</feature>
<reference evidence="13" key="1">
    <citation type="submission" date="2022-11" db="EMBL/GenBank/DDBJ databases">
        <title>Draft genome sequence of Sellimonas catena strain 18CBH55.</title>
        <authorList>
            <person name="Atsushi H."/>
            <person name="Moriya O."/>
            <person name="Mitsuo S."/>
        </authorList>
    </citation>
    <scope>NUCLEOTIDE SEQUENCE</scope>
    <source>
        <strain evidence="13">18CBH55</strain>
    </source>
</reference>
<gene>
    <name evidence="13" type="ORF">Selli2_22300</name>
</gene>
<dbReference type="EMBL" id="BSCH01000014">
    <property type="protein sequence ID" value="GLG90803.1"/>
    <property type="molecule type" value="Genomic_DNA"/>
</dbReference>
<feature type="transmembrane region" description="Helical" evidence="11">
    <location>
        <begin position="40"/>
        <end position="59"/>
    </location>
</feature>
<dbReference type="AlphaFoldDB" id="A0A9W6FIF4"/>
<evidence type="ECO:0000256" key="7">
    <source>
        <dbReference type="ARBA" id="ARBA00023136"/>
    </source>
</evidence>
<evidence type="ECO:0000256" key="10">
    <source>
        <dbReference type="SAM" id="MobiDB-lite"/>
    </source>
</evidence>
<reference evidence="13" key="3">
    <citation type="journal article" date="2023" name="Int. J. Syst. Evol. Microbiol.">
        <title>Sellimonas catena sp. nov., isolated from human faeces.</title>
        <authorList>
            <person name="Hisatomi A."/>
            <person name="Ohkuma M."/>
            <person name="Sakamoto M."/>
        </authorList>
    </citation>
    <scope>NUCLEOTIDE SEQUENCE</scope>
    <source>
        <strain evidence="13">18CBH55</strain>
    </source>
</reference>
<organism evidence="13 14">
    <name type="scientific">Sellimonas catena</name>
    <dbReference type="NCBI Taxonomy" id="2994035"/>
    <lineage>
        <taxon>Bacteria</taxon>
        <taxon>Bacillati</taxon>
        <taxon>Bacillota</taxon>
        <taxon>Clostridia</taxon>
        <taxon>Lachnospirales</taxon>
        <taxon>Lachnospiraceae</taxon>
        <taxon>Sellimonas</taxon>
    </lineage>
</organism>
<comment type="subcellular location">
    <subcellularLocation>
        <location evidence="1">Cell membrane</location>
        <topology evidence="1">Multi-pass membrane protein</topology>
    </subcellularLocation>
    <subcellularLocation>
        <location evidence="9">Membrane</location>
        <topology evidence="9">Multi-pass membrane protein</topology>
    </subcellularLocation>
</comment>
<dbReference type="InterPro" id="IPR028055">
    <property type="entry name" value="YidC/Oxa/ALB_C"/>
</dbReference>
<dbReference type="InterPro" id="IPR047196">
    <property type="entry name" value="YidC_ALB_C"/>
</dbReference>
<evidence type="ECO:0000256" key="9">
    <source>
        <dbReference type="RuleBase" id="RU003945"/>
    </source>
</evidence>
<keyword evidence="4 9" id="KW-0812">Transmembrane</keyword>
<evidence type="ECO:0000256" key="11">
    <source>
        <dbReference type="SAM" id="Phobius"/>
    </source>
</evidence>
<name>A0A9W6FIF4_9FIRM</name>
<evidence type="ECO:0000313" key="13">
    <source>
        <dbReference type="EMBL" id="GLG90803.1"/>
    </source>
</evidence>
<dbReference type="PANTHER" id="PTHR12428:SF65">
    <property type="entry name" value="CYTOCHROME C OXIDASE ASSEMBLY PROTEIN COX18, MITOCHONDRIAL"/>
    <property type="match status" value="1"/>
</dbReference>
<dbReference type="GO" id="GO:0005886">
    <property type="term" value="C:plasma membrane"/>
    <property type="evidence" value="ECO:0007669"/>
    <property type="project" value="UniProtKB-SubCell"/>
</dbReference>
<evidence type="ECO:0000256" key="4">
    <source>
        <dbReference type="ARBA" id="ARBA00022692"/>
    </source>
</evidence>
<evidence type="ECO:0000256" key="2">
    <source>
        <dbReference type="ARBA" id="ARBA00022448"/>
    </source>
</evidence>
<evidence type="ECO:0000256" key="8">
    <source>
        <dbReference type="ARBA" id="ARBA00023186"/>
    </source>
</evidence>
<dbReference type="Proteomes" id="UP001145094">
    <property type="component" value="Unassembled WGS sequence"/>
</dbReference>
<dbReference type="Pfam" id="PF02096">
    <property type="entry name" value="60KD_IMP"/>
    <property type="match status" value="1"/>
</dbReference>
<keyword evidence="5" id="KW-0653">Protein transport</keyword>
<dbReference type="PRINTS" id="PR01900">
    <property type="entry name" value="YIDCPROTEIN"/>
</dbReference>
<dbReference type="CDD" id="cd20070">
    <property type="entry name" value="5TM_YidC_Alb3"/>
    <property type="match status" value="1"/>
</dbReference>
<dbReference type="GO" id="GO:0032977">
    <property type="term" value="F:membrane insertase activity"/>
    <property type="evidence" value="ECO:0007669"/>
    <property type="project" value="InterPro"/>
</dbReference>
<dbReference type="PANTHER" id="PTHR12428">
    <property type="entry name" value="OXA1"/>
    <property type="match status" value="1"/>
</dbReference>
<keyword evidence="7 11" id="KW-0472">Membrane</keyword>
<dbReference type="NCBIfam" id="TIGR03592">
    <property type="entry name" value="yidC_oxa1_cterm"/>
    <property type="match status" value="1"/>
</dbReference>